<feature type="region of interest" description="Disordered" evidence="1">
    <location>
        <begin position="883"/>
        <end position="906"/>
    </location>
</feature>
<dbReference type="AlphaFoldDB" id="A0A2K3P5B7"/>
<feature type="region of interest" description="Disordered" evidence="1">
    <location>
        <begin position="124"/>
        <end position="149"/>
    </location>
</feature>
<feature type="region of interest" description="Disordered" evidence="1">
    <location>
        <begin position="77"/>
        <end position="105"/>
    </location>
</feature>
<feature type="compositionally biased region" description="Acidic residues" evidence="1">
    <location>
        <begin position="896"/>
        <end position="906"/>
    </location>
</feature>
<feature type="compositionally biased region" description="Low complexity" evidence="1">
    <location>
        <begin position="77"/>
        <end position="91"/>
    </location>
</feature>
<gene>
    <name evidence="3" type="ORF">L195_g007059</name>
</gene>
<sequence>MHLRSGKSLPNLTSVKSRSRMVRPPNNNQNNNIVLNPEGQPTQASINNTTIMAQGSGTSASSVPAVSFGNVGITMPSTSSTVSGPNSSLVSHGLGGSQPSVEDVRSPVRSFRLNQSLLNQSGLGMPESLMAGLHSSNSHPEGSTMPSPAASIVGNRTRDIGLQNLTNVTMMSFRQQMDESNHEMVNTLTSQLGTILNPLINNTNNNYQLLAHQMGQIADFFGTPALPNQNLQPIRNQAQVQNQGLHLNNEMQANQGPQVVQEEPPAPIINHVPEPEVILVNRNQNADEIVRNVQRNNFAQQDNLTNLVETILTQNGFNVGLHRPNFISPLSEYVLQTELPRGWKIPKFTKFAGDTNESTVEHVARFFAEAGNLADNENLRLKYFPNSLTKNAFTWFTTLPPRSIQHWTQLERAFHEQFYMGQSKISLKELASVRRKMPESIDDYLNRFRLLKARCFTQVPEHELVEMAAGGLDYSIRKKIDTQHLRDMAQLADRVRQVERLKAEKARSSKFQKREKIAYVETIDDDDEEYVVNYEDIEDSEVNVAELKPGPPYVCKLLKPSNGKNPVEPKNDKFVAKTYSFDITKCDEIFDLLVTDGQIVVPKGLKVPPIEQQKKRGFCKFHNFLGHKTSQCVLFRDLVQKALKDGRLKFGDKTKPHMKIDEDPLQISDASYVEPVECLMIDAMDLSGGNQLVSIPENEYYEKMKVVYPGAEEELIDFLQRCKLNKSEVLLCPRCSAVFDKKATEGLNKFIPYRKNKENWPKSGPVRKQNMAPFKPIHQRLGNPNTFVPSSKMPINQWVHGRTPNLIRNSVDKGSSSKSYSNHSVDSKRYAYRNNYMGKNPMTRTQWRRHQRQQKLSIQEAQKVKDNKGKQVVEATRRPLKERLTQPESEQKVENEFEGENMEDEDLLDSDPEFDVLVNVVSILPAEYDVWSEVTEGEDEFDESELALHKPMCYYVMNNGCLEEQMANFERPTEGMKNHLKPLFIQAKVNNVGVNKVLIDGGAAVNLMPEFMINKIGKFSTDLHPHNIVLSNYEGETGFSLGAIQVDVAVGSTIRPTLFLVVASKANYNLLLGREWIHGVGAVPSTLHQRVSIWRDDGVVENIEADQSYFRAETHHITKHSFDKKLANISPCTEQGYAYAPADNVYHSVKLDPTHGFIWEREEIDDGPYEDEGKIRPTGWDYDEFHND</sequence>
<dbReference type="PANTHER" id="PTHR33240">
    <property type="entry name" value="OS08G0508500 PROTEIN"/>
    <property type="match status" value="1"/>
</dbReference>
<protein>
    <recommendedName>
        <fullName evidence="2">Retrotransposon gag domain-containing protein</fullName>
    </recommendedName>
</protein>
<feature type="compositionally biased region" description="Polar residues" evidence="1">
    <location>
        <begin position="134"/>
        <end position="146"/>
    </location>
</feature>
<feature type="region of interest" description="Disordered" evidence="1">
    <location>
        <begin position="1"/>
        <end position="44"/>
    </location>
</feature>
<accession>A0A2K3P5B7</accession>
<dbReference type="CDD" id="cd00303">
    <property type="entry name" value="retropepsin_like"/>
    <property type="match status" value="1"/>
</dbReference>
<evidence type="ECO:0000313" key="3">
    <source>
        <dbReference type="EMBL" id="PNY10481.1"/>
    </source>
</evidence>
<feature type="domain" description="Retrotransposon gag" evidence="2">
    <location>
        <begin position="382"/>
        <end position="473"/>
    </location>
</feature>
<dbReference type="Proteomes" id="UP000236291">
    <property type="component" value="Unassembled WGS sequence"/>
</dbReference>
<evidence type="ECO:0000259" key="2">
    <source>
        <dbReference type="Pfam" id="PF03732"/>
    </source>
</evidence>
<dbReference type="Pfam" id="PF03732">
    <property type="entry name" value="Retrotrans_gag"/>
    <property type="match status" value="1"/>
</dbReference>
<dbReference type="SUPFAM" id="SSF50630">
    <property type="entry name" value="Acid proteases"/>
    <property type="match status" value="1"/>
</dbReference>
<feature type="region of interest" description="Disordered" evidence="1">
    <location>
        <begin position="1168"/>
        <end position="1188"/>
    </location>
</feature>
<dbReference type="Gene3D" id="2.40.70.10">
    <property type="entry name" value="Acid Proteases"/>
    <property type="match status" value="1"/>
</dbReference>
<reference evidence="3 4" key="2">
    <citation type="journal article" date="2017" name="Front. Plant Sci.">
        <title>Gene Classification and Mining of Molecular Markers Useful in Red Clover (Trifolium pratense) Breeding.</title>
        <authorList>
            <person name="Istvanek J."/>
            <person name="Dluhosova J."/>
            <person name="Dluhos P."/>
            <person name="Patkova L."/>
            <person name="Nedelnik J."/>
            <person name="Repkova J."/>
        </authorList>
    </citation>
    <scope>NUCLEOTIDE SEQUENCE [LARGE SCALE GENOMIC DNA]</scope>
    <source>
        <strain evidence="4">cv. Tatra</strain>
        <tissue evidence="3">Young leaves</tissue>
    </source>
</reference>
<dbReference type="PANTHER" id="PTHR33240:SF15">
    <property type="entry name" value="GAG-PRO-LIKE PROTEIN"/>
    <property type="match status" value="1"/>
</dbReference>
<proteinExistence type="predicted"/>
<comment type="caution">
    <text evidence="3">The sequence shown here is derived from an EMBL/GenBank/DDBJ whole genome shotgun (WGS) entry which is preliminary data.</text>
</comment>
<evidence type="ECO:0000313" key="4">
    <source>
        <dbReference type="Proteomes" id="UP000236291"/>
    </source>
</evidence>
<evidence type="ECO:0000256" key="1">
    <source>
        <dbReference type="SAM" id="MobiDB-lite"/>
    </source>
</evidence>
<feature type="compositionally biased region" description="Low complexity" evidence="1">
    <location>
        <begin position="24"/>
        <end position="37"/>
    </location>
</feature>
<dbReference type="InterPro" id="IPR005162">
    <property type="entry name" value="Retrotrans_gag_dom"/>
</dbReference>
<dbReference type="InterPro" id="IPR021109">
    <property type="entry name" value="Peptidase_aspartic_dom_sf"/>
</dbReference>
<reference evidence="3 4" key="1">
    <citation type="journal article" date="2014" name="Am. J. Bot.">
        <title>Genome assembly and annotation for red clover (Trifolium pratense; Fabaceae).</title>
        <authorList>
            <person name="Istvanek J."/>
            <person name="Jaros M."/>
            <person name="Krenek A."/>
            <person name="Repkova J."/>
        </authorList>
    </citation>
    <scope>NUCLEOTIDE SEQUENCE [LARGE SCALE GENOMIC DNA]</scope>
    <source>
        <strain evidence="4">cv. Tatra</strain>
        <tissue evidence="3">Young leaves</tissue>
    </source>
</reference>
<organism evidence="3 4">
    <name type="scientific">Trifolium pratense</name>
    <name type="common">Red clover</name>
    <dbReference type="NCBI Taxonomy" id="57577"/>
    <lineage>
        <taxon>Eukaryota</taxon>
        <taxon>Viridiplantae</taxon>
        <taxon>Streptophyta</taxon>
        <taxon>Embryophyta</taxon>
        <taxon>Tracheophyta</taxon>
        <taxon>Spermatophyta</taxon>
        <taxon>Magnoliopsida</taxon>
        <taxon>eudicotyledons</taxon>
        <taxon>Gunneridae</taxon>
        <taxon>Pentapetalae</taxon>
        <taxon>rosids</taxon>
        <taxon>fabids</taxon>
        <taxon>Fabales</taxon>
        <taxon>Fabaceae</taxon>
        <taxon>Papilionoideae</taxon>
        <taxon>50 kb inversion clade</taxon>
        <taxon>NPAAA clade</taxon>
        <taxon>Hologalegina</taxon>
        <taxon>IRL clade</taxon>
        <taxon>Trifolieae</taxon>
        <taxon>Trifolium</taxon>
    </lineage>
</organism>
<feature type="compositionally biased region" description="Basic and acidic residues" evidence="1">
    <location>
        <begin position="883"/>
        <end position="895"/>
    </location>
</feature>
<dbReference type="EMBL" id="ASHM01003851">
    <property type="protein sequence ID" value="PNY10481.1"/>
    <property type="molecule type" value="Genomic_DNA"/>
</dbReference>
<name>A0A2K3P5B7_TRIPR</name>